<gene>
    <name evidence="7" type="ORF">WOB96_06190</name>
</gene>
<sequence>MKQKFSWLLGLACWPGLVFAAVVPEIPVGAEAVAAAATTPAPKAAEPALPRWELGLGTAVLNTPDYRGADQGQTYVLPLPYVIYRGEVLRVSRGGVKGTLFRSQRLHLDMSLNASTPVESEGNEARRGMPDLDPSFELGPSLQVVLRKTSGPLPGMSLRLPVRGVLAVARDFGRAEYVGWVAAPDLSLNWQGEGRRPWRAGMTLGPLFGDRSYHDYYYSVDPAFATADRPAYQARAGYSGMRLAGAVTRRLDKIWAGAFFRYDDLSGVVFEDSPLLREKHALMTGFGIAWVFAESRAKARTPASEPEP</sequence>
<evidence type="ECO:0000256" key="2">
    <source>
        <dbReference type="ARBA" id="ARBA00005722"/>
    </source>
</evidence>
<keyword evidence="4" id="KW-0472">Membrane</keyword>
<reference evidence="7 8" key="1">
    <citation type="submission" date="2024-04" db="EMBL/GenBank/DDBJ databases">
        <authorList>
            <person name="Abashina T."/>
            <person name="Shaikin A."/>
        </authorList>
    </citation>
    <scope>NUCLEOTIDE SEQUENCE [LARGE SCALE GENOMIC DNA]</scope>
    <source>
        <strain evidence="7 8">AAFK</strain>
    </source>
</reference>
<dbReference type="RefSeq" id="WP_341370412.1">
    <property type="nucleotide sequence ID" value="NZ_JBBPCO010000005.1"/>
</dbReference>
<accession>A0ABU9DA63</accession>
<dbReference type="Proteomes" id="UP001446205">
    <property type="component" value="Unassembled WGS sequence"/>
</dbReference>
<dbReference type="PANTHER" id="PTHR38776:SF1">
    <property type="entry name" value="MLTA-INTERACTING PROTEIN-RELATED"/>
    <property type="match status" value="1"/>
</dbReference>
<name>A0ABU9DA63_9PROT</name>
<feature type="signal peptide" evidence="6">
    <location>
        <begin position="1"/>
        <end position="20"/>
    </location>
</feature>
<comment type="subcellular location">
    <subcellularLocation>
        <location evidence="1">Cell outer membrane</location>
    </subcellularLocation>
</comment>
<dbReference type="PANTHER" id="PTHR38776">
    <property type="entry name" value="MLTA-INTERACTING PROTEIN-RELATED"/>
    <property type="match status" value="1"/>
</dbReference>
<evidence type="ECO:0000313" key="7">
    <source>
        <dbReference type="EMBL" id="MEK8089353.1"/>
    </source>
</evidence>
<protein>
    <submittedName>
        <fullName evidence="7">MipA/OmpV family protein</fullName>
    </submittedName>
</protein>
<dbReference type="EMBL" id="JBBPCO010000005">
    <property type="protein sequence ID" value="MEK8089353.1"/>
    <property type="molecule type" value="Genomic_DNA"/>
</dbReference>
<evidence type="ECO:0000313" key="8">
    <source>
        <dbReference type="Proteomes" id="UP001446205"/>
    </source>
</evidence>
<keyword evidence="5" id="KW-0998">Cell outer membrane</keyword>
<keyword evidence="8" id="KW-1185">Reference proteome</keyword>
<dbReference type="InterPro" id="IPR010583">
    <property type="entry name" value="MipA"/>
</dbReference>
<evidence type="ECO:0000256" key="1">
    <source>
        <dbReference type="ARBA" id="ARBA00004442"/>
    </source>
</evidence>
<keyword evidence="3 6" id="KW-0732">Signal</keyword>
<comment type="similarity">
    <text evidence="2">Belongs to the MipA/OmpV family.</text>
</comment>
<feature type="chain" id="PRO_5046591945" evidence="6">
    <location>
        <begin position="21"/>
        <end position="308"/>
    </location>
</feature>
<evidence type="ECO:0000256" key="5">
    <source>
        <dbReference type="ARBA" id="ARBA00023237"/>
    </source>
</evidence>
<comment type="caution">
    <text evidence="7">The sequence shown here is derived from an EMBL/GenBank/DDBJ whole genome shotgun (WGS) entry which is preliminary data.</text>
</comment>
<proteinExistence type="inferred from homology"/>
<organism evidence="7 8">
    <name type="scientific">Thermithiobacillus plumbiphilus</name>
    <dbReference type="NCBI Taxonomy" id="1729899"/>
    <lineage>
        <taxon>Bacteria</taxon>
        <taxon>Pseudomonadati</taxon>
        <taxon>Pseudomonadota</taxon>
        <taxon>Acidithiobacillia</taxon>
        <taxon>Acidithiobacillales</taxon>
        <taxon>Thermithiobacillaceae</taxon>
        <taxon>Thermithiobacillus</taxon>
    </lineage>
</organism>
<evidence type="ECO:0000256" key="3">
    <source>
        <dbReference type="ARBA" id="ARBA00022729"/>
    </source>
</evidence>
<evidence type="ECO:0000256" key="4">
    <source>
        <dbReference type="ARBA" id="ARBA00023136"/>
    </source>
</evidence>
<dbReference type="Pfam" id="PF06629">
    <property type="entry name" value="MipA"/>
    <property type="match status" value="1"/>
</dbReference>
<evidence type="ECO:0000256" key="6">
    <source>
        <dbReference type="SAM" id="SignalP"/>
    </source>
</evidence>